<evidence type="ECO:0000313" key="2">
    <source>
        <dbReference type="Proteomes" id="UP000288641"/>
    </source>
</evidence>
<name>A0A3S9U7U8_9CAUD</name>
<accession>A0A3S9U7U8</accession>
<sequence>MYSEWCFRKMLEAQAKGDIKSVADYWQLAQEWNSKGF</sequence>
<reference evidence="1 2" key="1">
    <citation type="submission" date="2018-10" db="EMBL/GenBank/DDBJ databases">
        <title>Complete genome sequence of Pantoea phage vB_PagS_AAS23.</title>
        <authorList>
            <person name="Truncaite L."/>
            <person name="Simoliuniene M."/>
            <person name="Kazlauskas D."/>
            <person name="Meskys R."/>
            <person name="Simoliunas E."/>
        </authorList>
    </citation>
    <scope>NUCLEOTIDE SEQUENCE [LARGE SCALE GENOMIC DNA]</scope>
    <source>
        <strain evidence="1">AAS23</strain>
    </source>
</reference>
<proteinExistence type="predicted"/>
<dbReference type="EMBL" id="MK095606">
    <property type="protein sequence ID" value="AZS06401.1"/>
    <property type="molecule type" value="Genomic_DNA"/>
</dbReference>
<gene>
    <name evidence="1" type="ORF">AAS23_gp88</name>
</gene>
<keyword evidence="2" id="KW-1185">Reference proteome</keyword>
<protein>
    <submittedName>
        <fullName evidence="1">Uncharacterized protein</fullName>
    </submittedName>
</protein>
<dbReference type="Proteomes" id="UP000288641">
    <property type="component" value="Segment"/>
</dbReference>
<evidence type="ECO:0000313" key="1">
    <source>
        <dbReference type="EMBL" id="AZS06401.1"/>
    </source>
</evidence>
<organism evidence="1 2">
    <name type="scientific">Pantoea phage vB_PagS_AAS23</name>
    <dbReference type="NCBI Taxonomy" id="2499073"/>
    <lineage>
        <taxon>Viruses</taxon>
        <taxon>Duplodnaviria</taxon>
        <taxon>Heunggongvirae</taxon>
        <taxon>Uroviricota</taxon>
        <taxon>Caudoviricetes</taxon>
        <taxon>Drexlerviridae</taxon>
        <taxon>Sauletekiovirus</taxon>
        <taxon>Sauletekiovirus AAS23</taxon>
    </lineage>
</organism>